<dbReference type="Pfam" id="PF13837">
    <property type="entry name" value="Myb_DNA-bind_4"/>
    <property type="match status" value="1"/>
</dbReference>
<gene>
    <name evidence="4" type="primary">LOC108612696</name>
</gene>
<dbReference type="Gene3D" id="1.10.10.60">
    <property type="entry name" value="Homeodomain-like"/>
    <property type="match status" value="1"/>
</dbReference>
<evidence type="ECO:0000313" key="3">
    <source>
        <dbReference type="Proteomes" id="UP000694904"/>
    </source>
</evidence>
<dbReference type="PANTHER" id="PTHR47595:SF1">
    <property type="entry name" value="MYB_SANT-LIKE DNA-BINDING DOMAIN-CONTAINING PROTEIN"/>
    <property type="match status" value="1"/>
</dbReference>
<sequence>MTRKWSNKETKLLLRLYLKYKRDFRERHKKRAEIWQHVVREFEQHGFKANYIMLDRKFRNMSRTYFNIKRQKKDDDPNWEYFSAMDEIYSGTLPEPRNITITYEEPPEEEESQQLFEIKTEEPDVSSSEILLDEPNFEELVSSRIKEEQPDIDMESRRLLQALEAERVEELRAIRVTLEEANEIQRQRNTLLQERNELLRRYLGNNIKCTNPHLYNLVN</sequence>
<dbReference type="InterPro" id="IPR044822">
    <property type="entry name" value="Myb_DNA-bind_4"/>
</dbReference>
<evidence type="ECO:0000313" key="4">
    <source>
        <dbReference type="RefSeq" id="XP_017861145.1"/>
    </source>
</evidence>
<name>A0ABM1P1Q9_DROAR</name>
<feature type="coiled-coil region" evidence="1">
    <location>
        <begin position="160"/>
        <end position="201"/>
    </location>
</feature>
<protein>
    <submittedName>
        <fullName evidence="4">Uncharacterized protein LOC108612696</fullName>
    </submittedName>
</protein>
<reference evidence="3" key="2">
    <citation type="journal article" date="2016" name="G3 (Bethesda)">
        <title>Genome Evolution in Three Species of Cactophilic Drosophila.</title>
        <authorList>
            <person name="Sanchez-Flores A."/>
            <person name="Penazola F."/>
            <person name="Carpinteyro-Ponce J."/>
            <person name="Nazario-Yepiz N."/>
            <person name="Abreu-Goodger C."/>
            <person name="Machado C.A."/>
            <person name="Markow T.A."/>
        </authorList>
    </citation>
    <scope>NUCLEOTIDE SEQUENCE [LARGE SCALE GENOMIC DNA]</scope>
</reference>
<feature type="domain" description="Myb/SANT-like DNA-binding" evidence="2">
    <location>
        <begin position="3"/>
        <end position="88"/>
    </location>
</feature>
<dbReference type="Proteomes" id="UP000694904">
    <property type="component" value="Chromosome 4"/>
</dbReference>
<dbReference type="GeneID" id="108612696"/>
<accession>A0ABM1P1Q9</accession>
<keyword evidence="3" id="KW-1185">Reference proteome</keyword>
<proteinExistence type="predicted"/>
<dbReference type="RefSeq" id="XP_017861145.1">
    <property type="nucleotide sequence ID" value="XM_018005656.1"/>
</dbReference>
<organism evidence="3 4">
    <name type="scientific">Drosophila arizonae</name>
    <name type="common">Fruit fly</name>
    <dbReference type="NCBI Taxonomy" id="7263"/>
    <lineage>
        <taxon>Eukaryota</taxon>
        <taxon>Metazoa</taxon>
        <taxon>Ecdysozoa</taxon>
        <taxon>Arthropoda</taxon>
        <taxon>Hexapoda</taxon>
        <taxon>Insecta</taxon>
        <taxon>Pterygota</taxon>
        <taxon>Neoptera</taxon>
        <taxon>Endopterygota</taxon>
        <taxon>Diptera</taxon>
        <taxon>Brachycera</taxon>
        <taxon>Muscomorpha</taxon>
        <taxon>Ephydroidea</taxon>
        <taxon>Drosophilidae</taxon>
        <taxon>Drosophila</taxon>
    </lineage>
</organism>
<evidence type="ECO:0000259" key="2">
    <source>
        <dbReference type="Pfam" id="PF13837"/>
    </source>
</evidence>
<reference evidence="4" key="3">
    <citation type="submission" date="2025-08" db="UniProtKB">
        <authorList>
            <consortium name="RefSeq"/>
        </authorList>
    </citation>
    <scope>IDENTIFICATION</scope>
    <source>
        <tissue evidence="4">Whole organism</tissue>
    </source>
</reference>
<reference evidence="3" key="1">
    <citation type="journal article" date="1997" name="Nucleic Acids Res.">
        <title>tRNAscan-SE: a program for improved detection of transfer RNA genes in genomic sequence.</title>
        <authorList>
            <person name="Lowe T.M."/>
            <person name="Eddy S.R."/>
        </authorList>
    </citation>
    <scope>NUCLEOTIDE SEQUENCE [LARGE SCALE GENOMIC DNA]</scope>
</reference>
<dbReference type="PANTHER" id="PTHR47595">
    <property type="entry name" value="HEAT SHOCK 70 KDA PROTEIN 14"/>
    <property type="match status" value="1"/>
</dbReference>
<evidence type="ECO:0000256" key="1">
    <source>
        <dbReference type="SAM" id="Coils"/>
    </source>
</evidence>
<keyword evidence="1" id="KW-0175">Coiled coil</keyword>